<dbReference type="AlphaFoldDB" id="A0A5B9D7P0"/>
<dbReference type="EMBL" id="CP042905">
    <property type="protein sequence ID" value="QEE15134.1"/>
    <property type="molecule type" value="Genomic_DNA"/>
</dbReference>
<dbReference type="KEGG" id="psyt:DSAG12_00957"/>
<organism evidence="2 3">
    <name type="scientific">Promethearchaeum syntrophicum</name>
    <dbReference type="NCBI Taxonomy" id="2594042"/>
    <lineage>
        <taxon>Archaea</taxon>
        <taxon>Promethearchaeati</taxon>
        <taxon>Promethearchaeota</taxon>
        <taxon>Promethearchaeia</taxon>
        <taxon>Promethearchaeales</taxon>
        <taxon>Promethearchaeaceae</taxon>
        <taxon>Promethearchaeum</taxon>
    </lineage>
</organism>
<accession>A0A5B9D7P0</accession>
<reference evidence="2 3" key="2">
    <citation type="journal article" date="2024" name="Int. J. Syst. Evol. Microbiol.">
        <title>Promethearchaeum syntrophicum gen. nov., sp. nov., an anaerobic, obligately syntrophic archaeon, the first isolate of the lineage 'Asgard' archaea, and proposal of the new archaeal phylum Promethearchaeota phyl. nov. and kingdom Promethearchaeati regn. nov.</title>
        <authorList>
            <person name="Imachi H."/>
            <person name="Nobu M.K."/>
            <person name="Kato S."/>
            <person name="Takaki Y."/>
            <person name="Miyazaki M."/>
            <person name="Miyata M."/>
            <person name="Ogawara M."/>
            <person name="Saito Y."/>
            <person name="Sakai S."/>
            <person name="Tahara Y.O."/>
            <person name="Takano Y."/>
            <person name="Tasumi E."/>
            <person name="Uematsu K."/>
            <person name="Yoshimura T."/>
            <person name="Itoh T."/>
            <person name="Ohkuma M."/>
            <person name="Takai K."/>
        </authorList>
    </citation>
    <scope>NUCLEOTIDE SEQUENCE [LARGE SCALE GENOMIC DNA]</scope>
    <source>
        <strain evidence="2 3">MK-D1</strain>
    </source>
</reference>
<keyword evidence="3" id="KW-1185">Reference proteome</keyword>
<evidence type="ECO:0000313" key="3">
    <source>
        <dbReference type="Proteomes" id="UP000321408"/>
    </source>
</evidence>
<keyword evidence="1" id="KW-0472">Membrane</keyword>
<dbReference type="GeneID" id="41328956"/>
<protein>
    <submittedName>
        <fullName evidence="2">Uncharacterized protein</fullName>
    </submittedName>
</protein>
<gene>
    <name evidence="2" type="ORF">DSAG12_00957</name>
</gene>
<evidence type="ECO:0000313" key="2">
    <source>
        <dbReference type="EMBL" id="QEE15134.1"/>
    </source>
</evidence>
<reference evidence="2 3" key="1">
    <citation type="journal article" date="2020" name="Nature">
        <title>Isolation of an archaeon at the prokaryote-eukaryote interface.</title>
        <authorList>
            <person name="Imachi H."/>
            <person name="Nobu M.K."/>
            <person name="Nakahara N."/>
            <person name="Morono Y."/>
            <person name="Ogawara M."/>
            <person name="Takaki Y."/>
            <person name="Takano Y."/>
            <person name="Uematsu K."/>
            <person name="Ikuta T."/>
            <person name="Ito M."/>
            <person name="Matsui Y."/>
            <person name="Miyazaki M."/>
            <person name="Murata K."/>
            <person name="Saito Y."/>
            <person name="Sakai S."/>
            <person name="Song C."/>
            <person name="Tasumi E."/>
            <person name="Yamanaka Y."/>
            <person name="Yamaguchi T."/>
            <person name="Kamagata Y."/>
            <person name="Tamaki H."/>
            <person name="Takai K."/>
        </authorList>
    </citation>
    <scope>NUCLEOTIDE SEQUENCE [LARGE SCALE GENOMIC DNA]</scope>
    <source>
        <strain evidence="2 3">MK-D1</strain>
    </source>
</reference>
<name>A0A5B9D7P0_9ARCH</name>
<feature type="transmembrane region" description="Helical" evidence="1">
    <location>
        <begin position="12"/>
        <end position="37"/>
    </location>
</feature>
<keyword evidence="1" id="KW-0812">Transmembrane</keyword>
<keyword evidence="1" id="KW-1133">Transmembrane helix</keyword>
<dbReference type="RefSeq" id="WP_147662056.1">
    <property type="nucleotide sequence ID" value="NZ_CP042905.2"/>
</dbReference>
<evidence type="ECO:0000256" key="1">
    <source>
        <dbReference type="SAM" id="Phobius"/>
    </source>
</evidence>
<sequence>MAKNTGVVLGSGVILIIMSIVFRTPGAIAGVVFYWVFYFCCMAIKGDSSDNSGKFRSNSGAKYIDINRKDAVRIICPRCQLESLYKIEESKICRKCGQNLE</sequence>
<dbReference type="Proteomes" id="UP000321408">
    <property type="component" value="Chromosome"/>
</dbReference>
<proteinExistence type="predicted"/>